<feature type="region of interest" description="Disordered" evidence="3">
    <location>
        <begin position="181"/>
        <end position="335"/>
    </location>
</feature>
<feature type="compositionally biased region" description="Polar residues" evidence="3">
    <location>
        <begin position="50"/>
        <end position="71"/>
    </location>
</feature>
<feature type="compositionally biased region" description="Acidic residues" evidence="3">
    <location>
        <begin position="326"/>
        <end position="335"/>
    </location>
</feature>
<feature type="region of interest" description="Disordered" evidence="3">
    <location>
        <begin position="671"/>
        <end position="698"/>
    </location>
</feature>
<feature type="domain" description="RRM" evidence="4">
    <location>
        <begin position="546"/>
        <end position="626"/>
    </location>
</feature>
<sequence length="861" mass="97092">MRTRNTTDNPKSPPPAKKTPPPRKSTTKTPPTPPVSSQQSPSNSTVTPKRTPSTRAKTVATNDSTSSTPQTPVVAVKVEDDAWKVTPGTKSGSKRTVKRVVKKTVVRKKGKLGDVKASSASVSGEQGDSEVREEQERLEEVKGVVRVKQEELSPNDVDDQVAVKDEDAMNDVEDDANIQAIVESSLRPESSDVVDEPEEVENENIETENKSLEVKELVLEKEEVVDGKNNETDDEEPFEIEEPGTEDEKEEADVEKLVEDQEITLGKEINPEVKEVPTETNEDNVNDQPVDMEKSFNEGFKGDEDPQERLCFSDEEKDRDISNDGHEEEEDDDDELADVKMKEHDELRFQEHEHFTVAAEERKRRKEFEIFVGGLDRDATEEDVKRFFQNAGEVVEVRMNKELSTNKNKGYAFVRFATKEQVARALAEMKNPVIRGKRCGTAPSEDDDTLFLGNICNTWTVEAIRQKLKDYGIEGVERITLVSDPQNEGLSRGFAFLEFTGRPDAMLAYRRLQKPDAIFGHPERTAKVAFAEPLREPDPEVLAQVKSVFVDGLPSHWDEDIVRNHLKTYGTIERVMLARNMSTAKRKDFGFIDFATHEDALACIDGINKRELGDDKMVLRARLSNPLPKTQAVKGGIAGGFRIGHVSGDSFPKAGRGFGRGEHLSNRMTSQRGRGFYQDGPRQTRGMGFTEDYPPVGRHPLFRGRHSFGGRYDNFRGPHQPSAQGVVPPRFDVDRPRHGTNMPRDYSMPMRGQPYLPEEEFGRPYGGRPYEDPYTYGDTSRGMKRPYFAEQDSDYAEPSRGRPRFDYSDPTVSSPGAHYRGGGSGGPSRDYYNYDYSSYYGGDRPYGYQPYGVLWWRALWR</sequence>
<feature type="compositionally biased region" description="Pro residues" evidence="3">
    <location>
        <begin position="11"/>
        <end position="23"/>
    </location>
</feature>
<gene>
    <name evidence="5" type="ORF">QVD17_10230</name>
</gene>
<evidence type="ECO:0000256" key="2">
    <source>
        <dbReference type="PROSITE-ProRule" id="PRU00176"/>
    </source>
</evidence>
<dbReference type="InterPro" id="IPR000504">
    <property type="entry name" value="RRM_dom"/>
</dbReference>
<reference evidence="5" key="1">
    <citation type="journal article" date="2023" name="bioRxiv">
        <title>Improved chromosome-level genome assembly for marigold (Tagetes erecta).</title>
        <authorList>
            <person name="Jiang F."/>
            <person name="Yuan L."/>
            <person name="Wang S."/>
            <person name="Wang H."/>
            <person name="Xu D."/>
            <person name="Wang A."/>
            <person name="Fan W."/>
        </authorList>
    </citation>
    <scope>NUCLEOTIDE SEQUENCE</scope>
    <source>
        <strain evidence="5">WSJ</strain>
        <tissue evidence="5">Leaf</tissue>
    </source>
</reference>
<feature type="compositionally biased region" description="Basic and acidic residues" evidence="3">
    <location>
        <begin position="291"/>
        <end position="325"/>
    </location>
</feature>
<dbReference type="PANTHER" id="PTHR21245">
    <property type="entry name" value="HETEROGENEOUS NUCLEAR RIBONUCLEOPROTEIN"/>
    <property type="match status" value="1"/>
</dbReference>
<evidence type="ECO:0000313" key="5">
    <source>
        <dbReference type="EMBL" id="KAK1433320.1"/>
    </source>
</evidence>
<comment type="caution">
    <text evidence="5">The sequence shown here is derived from an EMBL/GenBank/DDBJ whole genome shotgun (WGS) entry which is preliminary data.</text>
</comment>
<feature type="region of interest" description="Disordered" evidence="3">
    <location>
        <begin position="717"/>
        <end position="752"/>
    </location>
</feature>
<dbReference type="FunFam" id="3.30.70.330:FF:000187">
    <property type="entry name" value="Heterogeneous nuclear ribonucleoprotein Q"/>
    <property type="match status" value="1"/>
</dbReference>
<dbReference type="SMART" id="SM00360">
    <property type="entry name" value="RRM"/>
    <property type="match status" value="3"/>
</dbReference>
<dbReference type="GO" id="GO:0003723">
    <property type="term" value="F:RNA binding"/>
    <property type="evidence" value="ECO:0007669"/>
    <property type="project" value="UniProtKB-UniRule"/>
</dbReference>
<evidence type="ECO:0000259" key="4">
    <source>
        <dbReference type="PROSITE" id="PS50102"/>
    </source>
</evidence>
<keyword evidence="1 2" id="KW-0694">RNA-binding</keyword>
<organism evidence="5 6">
    <name type="scientific">Tagetes erecta</name>
    <name type="common">African marigold</name>
    <dbReference type="NCBI Taxonomy" id="13708"/>
    <lineage>
        <taxon>Eukaryota</taxon>
        <taxon>Viridiplantae</taxon>
        <taxon>Streptophyta</taxon>
        <taxon>Embryophyta</taxon>
        <taxon>Tracheophyta</taxon>
        <taxon>Spermatophyta</taxon>
        <taxon>Magnoliopsida</taxon>
        <taxon>eudicotyledons</taxon>
        <taxon>Gunneridae</taxon>
        <taxon>Pentapetalae</taxon>
        <taxon>asterids</taxon>
        <taxon>campanulids</taxon>
        <taxon>Asterales</taxon>
        <taxon>Asteraceae</taxon>
        <taxon>Asteroideae</taxon>
        <taxon>Heliantheae alliance</taxon>
        <taxon>Tageteae</taxon>
        <taxon>Tagetes</taxon>
    </lineage>
</organism>
<feature type="domain" description="RRM" evidence="4">
    <location>
        <begin position="368"/>
        <end position="446"/>
    </location>
</feature>
<evidence type="ECO:0000313" key="6">
    <source>
        <dbReference type="Proteomes" id="UP001229421"/>
    </source>
</evidence>
<dbReference type="AlphaFoldDB" id="A0AAD8NZA5"/>
<feature type="compositionally biased region" description="Basic and acidic residues" evidence="3">
    <location>
        <begin position="207"/>
        <end position="231"/>
    </location>
</feature>
<feature type="region of interest" description="Disordered" evidence="3">
    <location>
        <begin position="1"/>
        <end position="75"/>
    </location>
</feature>
<feature type="compositionally biased region" description="Basic and acidic residues" evidence="3">
    <location>
        <begin position="797"/>
        <end position="807"/>
    </location>
</feature>
<dbReference type="CDD" id="cd00590">
    <property type="entry name" value="RRM_SF"/>
    <property type="match status" value="3"/>
</dbReference>
<dbReference type="Proteomes" id="UP001229421">
    <property type="component" value="Unassembled WGS sequence"/>
</dbReference>
<feature type="compositionally biased region" description="Basic and acidic residues" evidence="3">
    <location>
        <begin position="129"/>
        <end position="139"/>
    </location>
</feature>
<dbReference type="Pfam" id="PF00076">
    <property type="entry name" value="RRM_1"/>
    <property type="match status" value="3"/>
</dbReference>
<feature type="compositionally biased region" description="Low complexity" evidence="3">
    <location>
        <begin position="35"/>
        <end position="48"/>
    </location>
</feature>
<accession>A0AAD8NZA5</accession>
<dbReference type="SUPFAM" id="SSF54928">
    <property type="entry name" value="RNA-binding domain, RBD"/>
    <property type="match status" value="2"/>
</dbReference>
<evidence type="ECO:0000256" key="3">
    <source>
        <dbReference type="SAM" id="MobiDB-lite"/>
    </source>
</evidence>
<feature type="domain" description="RRM" evidence="4">
    <location>
        <begin position="448"/>
        <end position="533"/>
    </location>
</feature>
<dbReference type="InterPro" id="IPR012677">
    <property type="entry name" value="Nucleotide-bd_a/b_plait_sf"/>
</dbReference>
<name>A0AAD8NZA5_TARER</name>
<protein>
    <recommendedName>
        <fullName evidence="4">RRM domain-containing protein</fullName>
    </recommendedName>
</protein>
<dbReference type="Gene3D" id="3.30.70.330">
    <property type="match status" value="3"/>
</dbReference>
<evidence type="ECO:0000256" key="1">
    <source>
        <dbReference type="ARBA" id="ARBA00022884"/>
    </source>
</evidence>
<dbReference type="EMBL" id="JAUHHV010000002">
    <property type="protein sequence ID" value="KAK1433320.1"/>
    <property type="molecule type" value="Genomic_DNA"/>
</dbReference>
<feature type="region of interest" description="Disordered" evidence="3">
    <location>
        <begin position="110"/>
        <end position="139"/>
    </location>
</feature>
<keyword evidence="6" id="KW-1185">Reference proteome</keyword>
<dbReference type="InterPro" id="IPR035979">
    <property type="entry name" value="RBD_domain_sf"/>
</dbReference>
<proteinExistence type="predicted"/>
<feature type="compositionally biased region" description="Acidic residues" evidence="3">
    <location>
        <begin position="232"/>
        <end position="253"/>
    </location>
</feature>
<dbReference type="PROSITE" id="PS50102">
    <property type="entry name" value="RRM"/>
    <property type="match status" value="3"/>
</dbReference>
<feature type="compositionally biased region" description="Acidic residues" evidence="3">
    <location>
        <begin position="192"/>
        <end position="206"/>
    </location>
</feature>
<feature type="region of interest" description="Disordered" evidence="3">
    <location>
        <begin position="791"/>
        <end position="825"/>
    </location>
</feature>